<evidence type="ECO:0000256" key="1">
    <source>
        <dbReference type="SAM" id="SignalP"/>
    </source>
</evidence>
<dbReference type="Gene3D" id="2.80.10.50">
    <property type="match status" value="1"/>
</dbReference>
<dbReference type="SUPFAM" id="SSF63829">
    <property type="entry name" value="Calcium-dependent phosphotriesterase"/>
    <property type="match status" value="1"/>
</dbReference>
<reference evidence="2 3" key="1">
    <citation type="submission" date="2020-08" db="EMBL/GenBank/DDBJ databases">
        <title>Genome sequence of Diaphorobacter ruginosibacter DSM 27467T.</title>
        <authorList>
            <person name="Hyun D.-W."/>
            <person name="Bae J.-W."/>
        </authorList>
    </citation>
    <scope>NUCLEOTIDE SEQUENCE [LARGE SCALE GENOMIC DNA]</scope>
    <source>
        <strain evidence="2 3">DSM 27467</strain>
    </source>
</reference>
<dbReference type="AlphaFoldDB" id="A0A7G9RRQ0"/>
<accession>A0A7G9RRQ0</accession>
<dbReference type="RefSeq" id="WP_187598519.1">
    <property type="nucleotide sequence ID" value="NZ_CP060714.1"/>
</dbReference>
<keyword evidence="3" id="KW-1185">Reference proteome</keyword>
<feature type="signal peptide" evidence="1">
    <location>
        <begin position="1"/>
        <end position="29"/>
    </location>
</feature>
<dbReference type="EMBL" id="CP060714">
    <property type="protein sequence ID" value="QNN58275.1"/>
    <property type="molecule type" value="Genomic_DNA"/>
</dbReference>
<dbReference type="Pfam" id="PF17164">
    <property type="entry name" value="DUF5122"/>
    <property type="match status" value="2"/>
</dbReference>
<protein>
    <submittedName>
        <fullName evidence="2">Delta-60 repeat domain-containing protein</fullName>
    </submittedName>
</protein>
<gene>
    <name evidence="2" type="ORF">H9K76_05345</name>
</gene>
<feature type="chain" id="PRO_5028963560" evidence="1">
    <location>
        <begin position="30"/>
        <end position="164"/>
    </location>
</feature>
<evidence type="ECO:0000313" key="2">
    <source>
        <dbReference type="EMBL" id="QNN58275.1"/>
    </source>
</evidence>
<dbReference type="InterPro" id="IPR013431">
    <property type="entry name" value="Delta_60_rpt"/>
</dbReference>
<sequence length="164" mass="17490">MFITSVRWLRIGLTLFLLAWIALARPALAAGVLDGFDPQADGTVVATVMQRDGKLLVGGYFGTLGGAVRNNIGRLNGDGTLDTGFNPGANSTVAGFVVQPDGKRVVFGMFNQFAGQARQTLIRLNADDSLDNGFNPVVNNQIRSMVQQPDGKLLLGERSPKWAG</sequence>
<name>A0A7G9RRQ0_9BURK</name>
<dbReference type="KEGG" id="drg:H9K76_05345"/>
<evidence type="ECO:0000313" key="3">
    <source>
        <dbReference type="Proteomes" id="UP000515811"/>
    </source>
</evidence>
<keyword evidence="1" id="KW-0732">Signal</keyword>
<proteinExistence type="predicted"/>
<dbReference type="Proteomes" id="UP000515811">
    <property type="component" value="Chromosome"/>
</dbReference>
<organism evidence="2 3">
    <name type="scientific">Diaphorobacter ruginosibacter</name>
    <dbReference type="NCBI Taxonomy" id="1715720"/>
    <lineage>
        <taxon>Bacteria</taxon>
        <taxon>Pseudomonadati</taxon>
        <taxon>Pseudomonadota</taxon>
        <taxon>Betaproteobacteria</taxon>
        <taxon>Burkholderiales</taxon>
        <taxon>Comamonadaceae</taxon>
        <taxon>Diaphorobacter</taxon>
    </lineage>
</organism>